<accession>A0ABW5N197</accession>
<proteinExistence type="predicted"/>
<feature type="domain" description="Resolvase/invertase-type recombinase catalytic" evidence="5">
    <location>
        <begin position="1"/>
        <end position="55"/>
    </location>
</feature>
<feature type="active site" description="O-(5'-phospho-DNA)-serine intermediate" evidence="4">
    <location>
        <position position="9"/>
    </location>
</feature>
<keyword evidence="7" id="KW-1185">Reference proteome</keyword>
<keyword evidence="3" id="KW-0233">DNA recombination</keyword>
<dbReference type="EMBL" id="JBHULB010000078">
    <property type="protein sequence ID" value="MFD2588348.1"/>
    <property type="molecule type" value="Genomic_DNA"/>
</dbReference>
<sequence length="55" mass="6270">MMFGYARVSTQEQNLEAQIDLLKKSGCEKIYTDVASGVRSNRKGLNELIKYMRQG</sequence>
<evidence type="ECO:0000256" key="4">
    <source>
        <dbReference type="PROSITE-ProRule" id="PRU10137"/>
    </source>
</evidence>
<evidence type="ECO:0000313" key="6">
    <source>
        <dbReference type="EMBL" id="MFD2588348.1"/>
    </source>
</evidence>
<gene>
    <name evidence="6" type="ORF">ACFSQJ_15530</name>
</gene>
<dbReference type="InterPro" id="IPR036162">
    <property type="entry name" value="Resolvase-like_N_sf"/>
</dbReference>
<evidence type="ECO:0000313" key="7">
    <source>
        <dbReference type="Proteomes" id="UP001597526"/>
    </source>
</evidence>
<dbReference type="PROSITE" id="PS51736">
    <property type="entry name" value="RECOMBINASES_3"/>
    <property type="match status" value="1"/>
</dbReference>
<dbReference type="InterPro" id="IPR006118">
    <property type="entry name" value="Recombinase_CS"/>
</dbReference>
<dbReference type="InterPro" id="IPR006119">
    <property type="entry name" value="Resolv_N"/>
</dbReference>
<dbReference type="Gene3D" id="3.40.50.1390">
    <property type="entry name" value="Resolvase, N-terminal catalytic domain"/>
    <property type="match status" value="1"/>
</dbReference>
<evidence type="ECO:0000256" key="2">
    <source>
        <dbReference type="ARBA" id="ARBA00023125"/>
    </source>
</evidence>
<protein>
    <submittedName>
        <fullName evidence="6">Recombinase family protein</fullName>
    </submittedName>
</protein>
<organism evidence="6 7">
    <name type="scientific">Croceitalea marina</name>
    <dbReference type="NCBI Taxonomy" id="1775166"/>
    <lineage>
        <taxon>Bacteria</taxon>
        <taxon>Pseudomonadati</taxon>
        <taxon>Bacteroidota</taxon>
        <taxon>Flavobacteriia</taxon>
        <taxon>Flavobacteriales</taxon>
        <taxon>Flavobacteriaceae</taxon>
        <taxon>Croceitalea</taxon>
    </lineage>
</organism>
<evidence type="ECO:0000256" key="3">
    <source>
        <dbReference type="ARBA" id="ARBA00023172"/>
    </source>
</evidence>
<dbReference type="SUPFAM" id="SSF53041">
    <property type="entry name" value="Resolvase-like"/>
    <property type="match status" value="1"/>
</dbReference>
<comment type="caution">
    <text evidence="6">The sequence shown here is derived from an EMBL/GenBank/DDBJ whole genome shotgun (WGS) entry which is preliminary data.</text>
</comment>
<evidence type="ECO:0000259" key="5">
    <source>
        <dbReference type="PROSITE" id="PS51736"/>
    </source>
</evidence>
<evidence type="ECO:0000256" key="1">
    <source>
        <dbReference type="ARBA" id="ARBA00022908"/>
    </source>
</evidence>
<dbReference type="Pfam" id="PF00239">
    <property type="entry name" value="Resolvase"/>
    <property type="match status" value="1"/>
</dbReference>
<dbReference type="RefSeq" id="WP_377767879.1">
    <property type="nucleotide sequence ID" value="NZ_JBHULB010000078.1"/>
</dbReference>
<reference evidence="7" key="1">
    <citation type="journal article" date="2019" name="Int. J. Syst. Evol. Microbiol.">
        <title>The Global Catalogue of Microorganisms (GCM) 10K type strain sequencing project: providing services to taxonomists for standard genome sequencing and annotation.</title>
        <authorList>
            <consortium name="The Broad Institute Genomics Platform"/>
            <consortium name="The Broad Institute Genome Sequencing Center for Infectious Disease"/>
            <person name="Wu L."/>
            <person name="Ma J."/>
        </authorList>
    </citation>
    <scope>NUCLEOTIDE SEQUENCE [LARGE SCALE GENOMIC DNA]</scope>
    <source>
        <strain evidence="7">KCTC 52368</strain>
    </source>
</reference>
<dbReference type="Proteomes" id="UP001597526">
    <property type="component" value="Unassembled WGS sequence"/>
</dbReference>
<name>A0ABW5N197_9FLAO</name>
<dbReference type="PROSITE" id="PS00397">
    <property type="entry name" value="RECOMBINASES_1"/>
    <property type="match status" value="1"/>
</dbReference>
<keyword evidence="2" id="KW-0238">DNA-binding</keyword>
<keyword evidence="1" id="KW-0229">DNA integration</keyword>